<evidence type="ECO:0000256" key="5">
    <source>
        <dbReference type="ARBA" id="ARBA00022989"/>
    </source>
</evidence>
<dbReference type="PANTHER" id="PTHR36838">
    <property type="entry name" value="AUXIN EFFLUX CARRIER FAMILY PROTEIN"/>
    <property type="match status" value="1"/>
</dbReference>
<evidence type="ECO:0000313" key="9">
    <source>
        <dbReference type="Proteomes" id="UP000076983"/>
    </source>
</evidence>
<accession>A0A168REM9</accession>
<keyword evidence="3" id="KW-1003">Cell membrane</keyword>
<feature type="transmembrane region" description="Helical" evidence="7">
    <location>
        <begin position="174"/>
        <end position="198"/>
    </location>
</feature>
<dbReference type="Proteomes" id="UP000076983">
    <property type="component" value="Unassembled WGS sequence"/>
</dbReference>
<dbReference type="Pfam" id="PF03547">
    <property type="entry name" value="Mem_trans"/>
    <property type="match status" value="2"/>
</dbReference>
<protein>
    <submittedName>
        <fullName evidence="8">Permease</fullName>
    </submittedName>
</protein>
<dbReference type="EMBL" id="LVLH01000031">
    <property type="protein sequence ID" value="OAB48902.1"/>
    <property type="molecule type" value="Genomic_DNA"/>
</dbReference>
<dbReference type="STRING" id="29557.MGALLINA_03420"/>
<feature type="transmembrane region" description="Helical" evidence="7">
    <location>
        <begin position="305"/>
        <end position="324"/>
    </location>
</feature>
<dbReference type="GO" id="GO:0055085">
    <property type="term" value="P:transmembrane transport"/>
    <property type="evidence" value="ECO:0007669"/>
    <property type="project" value="InterPro"/>
</dbReference>
<name>A0A168REM9_9BACT</name>
<gene>
    <name evidence="8" type="ORF">MGALLINA_03420</name>
</gene>
<evidence type="ECO:0000256" key="3">
    <source>
        <dbReference type="ARBA" id="ARBA00022475"/>
    </source>
</evidence>
<proteinExistence type="predicted"/>
<keyword evidence="2" id="KW-0813">Transport</keyword>
<dbReference type="PATRIC" id="fig|29557.3.peg.330"/>
<evidence type="ECO:0000256" key="7">
    <source>
        <dbReference type="SAM" id="Phobius"/>
    </source>
</evidence>
<dbReference type="RefSeq" id="WP_063626134.1">
    <property type="nucleotide sequence ID" value="NZ_LVLH01000031.1"/>
</dbReference>
<keyword evidence="5 7" id="KW-1133">Transmembrane helix</keyword>
<evidence type="ECO:0000256" key="6">
    <source>
        <dbReference type="ARBA" id="ARBA00023136"/>
    </source>
</evidence>
<feature type="transmembrane region" description="Helical" evidence="7">
    <location>
        <begin position="409"/>
        <end position="429"/>
    </location>
</feature>
<dbReference type="GO" id="GO:0016020">
    <property type="term" value="C:membrane"/>
    <property type="evidence" value="ECO:0007669"/>
    <property type="project" value="UniProtKB-SubCell"/>
</dbReference>
<organism evidence="8 9">
    <name type="scientific">Mycoplasmopsis gallinarum</name>
    <dbReference type="NCBI Taxonomy" id="29557"/>
    <lineage>
        <taxon>Bacteria</taxon>
        <taxon>Bacillati</taxon>
        <taxon>Mycoplasmatota</taxon>
        <taxon>Mycoplasmoidales</taxon>
        <taxon>Metamycoplasmataceae</taxon>
        <taxon>Mycoplasmopsis</taxon>
    </lineage>
</organism>
<feature type="transmembrane region" description="Helical" evidence="7">
    <location>
        <begin position="43"/>
        <end position="61"/>
    </location>
</feature>
<feature type="transmembrane region" description="Helical" evidence="7">
    <location>
        <begin position="12"/>
        <end position="31"/>
    </location>
</feature>
<evidence type="ECO:0000313" key="8">
    <source>
        <dbReference type="EMBL" id="OAB48902.1"/>
    </source>
</evidence>
<keyword evidence="4 7" id="KW-0812">Transmembrane</keyword>
<feature type="transmembrane region" description="Helical" evidence="7">
    <location>
        <begin position="219"/>
        <end position="239"/>
    </location>
</feature>
<keyword evidence="9" id="KW-1185">Reference proteome</keyword>
<feature type="transmembrane region" description="Helical" evidence="7">
    <location>
        <begin position="259"/>
        <end position="284"/>
    </location>
</feature>
<dbReference type="AlphaFoldDB" id="A0A168REM9"/>
<feature type="transmembrane region" description="Helical" evidence="7">
    <location>
        <begin position="142"/>
        <end position="162"/>
    </location>
</feature>
<reference evidence="8 9" key="1">
    <citation type="submission" date="2016-03" db="EMBL/GenBank/DDBJ databases">
        <title>Genome sequence of Mycoplasma gallinarum strain Mgn_IPT.</title>
        <authorList>
            <person name="Yacoub E."/>
            <person name="Sirand-Pugnet P."/>
            <person name="Barre A."/>
            <person name="Maurier F."/>
            <person name="Blanchard A."/>
            <person name="Ben Abdelmoumen B.M."/>
        </authorList>
    </citation>
    <scope>NUCLEOTIDE SEQUENCE [LARGE SCALE GENOMIC DNA]</scope>
    <source>
        <strain evidence="8 9">Mgn_IPT</strain>
    </source>
</reference>
<comment type="subcellular location">
    <subcellularLocation>
        <location evidence="1">Membrane</location>
        <topology evidence="1">Multi-pass membrane protein</topology>
    </subcellularLocation>
</comment>
<dbReference type="InterPro" id="IPR004776">
    <property type="entry name" value="Mem_transp_PIN-like"/>
</dbReference>
<feature type="transmembrane region" description="Helical" evidence="7">
    <location>
        <begin position="73"/>
        <end position="98"/>
    </location>
</feature>
<dbReference type="PANTHER" id="PTHR36838:SF1">
    <property type="entry name" value="SLR1864 PROTEIN"/>
    <property type="match status" value="1"/>
</dbReference>
<evidence type="ECO:0000256" key="1">
    <source>
        <dbReference type="ARBA" id="ARBA00004141"/>
    </source>
</evidence>
<comment type="caution">
    <text evidence="8">The sequence shown here is derived from an EMBL/GenBank/DDBJ whole genome shotgun (WGS) entry which is preliminary data.</text>
</comment>
<evidence type="ECO:0000256" key="2">
    <source>
        <dbReference type="ARBA" id="ARBA00022448"/>
    </source>
</evidence>
<dbReference type="OrthoDB" id="394527at2"/>
<evidence type="ECO:0000256" key="4">
    <source>
        <dbReference type="ARBA" id="ARBA00022692"/>
    </source>
</evidence>
<sequence>MDLLTEILSTQAMWGAIIATISFVLIGYLATKKNILSKETNGRLSKFTINFILPFLCISAFMQKADASKAIEIGIVLGLSVAFYITFSIMSWVITNYFPKLIPNYINRKAEELFHEKNLNSENPITKEYASQYIVNNYRAKLTTTQMMIVYGSLQFFAYPLIKSLSTTPIFDSFTLALAQTWCIPFMIGAFSIVPIMYSGEKFNRKHLTPIAKSLLSPMMICLYISLILWSIQFIPFFQNSTNKYINNFWGNFGSNFPFINKTIQTGTSIVSPLAWIVIGGSLAASNLKEAVKDKMVWITTARKLMVLPAFIFVVTLILVIPFTNKLNVVNYDVVSQEVAQNAAYAFEHNNQYYLVKSAENVGLISRQTGVMLVLLAATPPATTCVLFATNYKHPYTGYTAEVSSLSTLLAIIAMPLWILISYLTYTLIVRVNIDANNFTQAKEFIIQALQQVVV</sequence>
<keyword evidence="6 7" id="KW-0472">Membrane</keyword>